<keyword evidence="1" id="KW-0472">Membrane</keyword>
<gene>
    <name evidence="2" type="ORF">LEP1GSC150_3823</name>
</gene>
<dbReference type="EMBL" id="AFMD02000100">
    <property type="protein sequence ID" value="EMG23482.1"/>
    <property type="molecule type" value="Genomic_DNA"/>
</dbReference>
<evidence type="ECO:0000313" key="2">
    <source>
        <dbReference type="EMBL" id="EMG23482.1"/>
    </source>
</evidence>
<comment type="caution">
    <text evidence="2">The sequence shown here is derived from an EMBL/GenBank/DDBJ whole genome shotgun (WGS) entry which is preliminary data.</text>
</comment>
<dbReference type="Proteomes" id="UP000011778">
    <property type="component" value="Unassembled WGS sequence"/>
</dbReference>
<proteinExistence type="predicted"/>
<dbReference type="AlphaFoldDB" id="M3ISG5"/>
<protein>
    <submittedName>
        <fullName evidence="2">Uncharacterized protein</fullName>
    </submittedName>
</protein>
<name>M3ISG5_LEPIT</name>
<accession>M3ISG5</accession>
<evidence type="ECO:0000256" key="1">
    <source>
        <dbReference type="SAM" id="Phobius"/>
    </source>
</evidence>
<sequence length="144" mass="17127">MLTYIRENRKYILFLLFVWIIATAWILPNRYHLLNRLALIIQSPGYDPKTAKEFIKKGDSILAKEVTYQDLGERIPDLNVMREACLYYYSLSEIDRVLYKPSWTDSMSTWRFKTEEESEDKKIQLKHNPEVLLLGVLIREIIGR</sequence>
<keyword evidence="1" id="KW-1133">Transmembrane helix</keyword>
<keyword evidence="1" id="KW-0812">Transmembrane</keyword>
<reference evidence="2 3" key="1">
    <citation type="submission" date="2013-02" db="EMBL/GenBank/DDBJ databases">
        <authorList>
            <person name="Harkins D.M."/>
            <person name="Durkin A.S."/>
            <person name="Brinkac L.M."/>
            <person name="Haft D.H."/>
            <person name="Selengut J.D."/>
            <person name="Sanka R."/>
            <person name="DePew J."/>
            <person name="Purushe J."/>
            <person name="Tulsiani S.M."/>
            <person name="Graham G.C."/>
            <person name="Burns M.-A."/>
            <person name="Dohnt M.F."/>
            <person name="Smythe L.D."/>
            <person name="McKay D.B."/>
            <person name="Craig S.B."/>
            <person name="Vinetz J.M."/>
            <person name="Sutton G.G."/>
            <person name="Nierman W.C."/>
            <person name="Fouts D.E."/>
        </authorList>
    </citation>
    <scope>NUCLEOTIDE SEQUENCE [LARGE SCALE GENOMIC DNA]</scope>
    <source>
        <strain evidence="2 3">LT2050</strain>
    </source>
</reference>
<evidence type="ECO:0000313" key="3">
    <source>
        <dbReference type="Proteomes" id="UP000011778"/>
    </source>
</evidence>
<feature type="transmembrane region" description="Helical" evidence="1">
    <location>
        <begin position="12"/>
        <end position="28"/>
    </location>
</feature>
<organism evidence="2 3">
    <name type="scientific">Leptospira interrogans serovar Copenhageni str. LT2050</name>
    <dbReference type="NCBI Taxonomy" id="1001598"/>
    <lineage>
        <taxon>Bacteria</taxon>
        <taxon>Pseudomonadati</taxon>
        <taxon>Spirochaetota</taxon>
        <taxon>Spirochaetia</taxon>
        <taxon>Leptospirales</taxon>
        <taxon>Leptospiraceae</taxon>
        <taxon>Leptospira</taxon>
    </lineage>
</organism>